<reference evidence="2" key="1">
    <citation type="submission" date="2015-09" db="EMBL/GenBank/DDBJ databases">
        <authorList>
            <person name="Shao Z."/>
            <person name="Wang L."/>
        </authorList>
    </citation>
    <scope>NUCLEOTIDE SEQUENCE [LARGE SCALE GENOMIC DNA]</scope>
    <source>
        <strain evidence="2">F13-1</strain>
    </source>
</reference>
<dbReference type="EMBL" id="CP012621">
    <property type="protein sequence ID" value="ATG75014.1"/>
    <property type="molecule type" value="Genomic_DNA"/>
</dbReference>
<protein>
    <submittedName>
        <fullName evidence="1">Uncharacterized protein</fullName>
    </submittedName>
</protein>
<keyword evidence="2" id="KW-1185">Reference proteome</keyword>
<evidence type="ECO:0000313" key="2">
    <source>
        <dbReference type="Proteomes" id="UP000217763"/>
    </source>
</evidence>
<accession>A0A291HSC0</accession>
<dbReference type="KEGG" id="zdf:AN401_15035"/>
<dbReference type="RefSeq" id="WP_096779823.1">
    <property type="nucleotide sequence ID" value="NZ_CP012621.1"/>
</dbReference>
<dbReference type="AlphaFoldDB" id="A0A291HSC0"/>
<proteinExistence type="predicted"/>
<organism evidence="1 2">
    <name type="scientific">Zobellella denitrificans</name>
    <dbReference type="NCBI Taxonomy" id="347534"/>
    <lineage>
        <taxon>Bacteria</taxon>
        <taxon>Pseudomonadati</taxon>
        <taxon>Pseudomonadota</taxon>
        <taxon>Gammaproteobacteria</taxon>
        <taxon>Aeromonadales</taxon>
        <taxon>Aeromonadaceae</taxon>
        <taxon>Zobellella</taxon>
    </lineage>
</organism>
<name>A0A291HSC0_9GAMM</name>
<dbReference type="Proteomes" id="UP000217763">
    <property type="component" value="Chromosome"/>
</dbReference>
<gene>
    <name evidence="1" type="ORF">AN401_15035</name>
</gene>
<evidence type="ECO:0000313" key="1">
    <source>
        <dbReference type="EMBL" id="ATG75014.1"/>
    </source>
</evidence>
<sequence length="274" mass="31777">MAENVIGNVEQQRMYASVKDIADLDAPIYRIFPLWFFEECLRIKHITLIRPHTWEDPLEVVGDAIAVNGWADKQVVINQDLPPVFAQCWSATAESDTLLRAYSRVDKDTHFRRNTSPRYEGVQVRTTTRKLIRALMEKAKGSPHGKCYIGTVRYIPHNEILQGIANTIRSHGIDAFREPDVRADLLFLKRQAFQHEAEVRLLYFCNESCADNLFRVPIDPNELFDEITFDPRLELFEQREREAVARSLGYKGPIRESDLYQRIILQVSLDRDSN</sequence>